<keyword evidence="2" id="KW-1185">Reference proteome</keyword>
<sequence>MEELIKRMSEKLGISEETARKAVIMTADYLKYKLPDTFDRQVDVILGLPEVTEEEIKELGLFQIP</sequence>
<dbReference type="RefSeq" id="WP_061918734.1">
    <property type="nucleotide sequence ID" value="NZ_DF967971.1"/>
</dbReference>
<evidence type="ECO:0000313" key="2">
    <source>
        <dbReference type="Proteomes" id="UP000050514"/>
    </source>
</evidence>
<accession>A0A0P6XQD6</accession>
<protein>
    <recommendedName>
        <fullName evidence="3">DUF2267 domain-containing protein</fullName>
    </recommendedName>
</protein>
<reference evidence="1 2" key="1">
    <citation type="submission" date="2015-07" db="EMBL/GenBank/DDBJ databases">
        <title>Draft genome of Bellilinea caldifistulae DSM 17877.</title>
        <authorList>
            <person name="Hemp J."/>
            <person name="Ward L.M."/>
            <person name="Pace L.A."/>
            <person name="Fischer W.W."/>
        </authorList>
    </citation>
    <scope>NUCLEOTIDE SEQUENCE [LARGE SCALE GENOMIC DNA]</scope>
    <source>
        <strain evidence="1 2">GOMI-1</strain>
    </source>
</reference>
<dbReference type="AlphaFoldDB" id="A0A0P6XQD6"/>
<proteinExistence type="predicted"/>
<comment type="caution">
    <text evidence="1">The sequence shown here is derived from an EMBL/GenBank/DDBJ whole genome shotgun (WGS) entry which is preliminary data.</text>
</comment>
<dbReference type="STRING" id="360411.AC812_11875"/>
<evidence type="ECO:0008006" key="3">
    <source>
        <dbReference type="Google" id="ProtNLM"/>
    </source>
</evidence>
<dbReference type="Proteomes" id="UP000050514">
    <property type="component" value="Unassembled WGS sequence"/>
</dbReference>
<evidence type="ECO:0000313" key="1">
    <source>
        <dbReference type="EMBL" id="KPL74497.1"/>
    </source>
</evidence>
<organism evidence="1 2">
    <name type="scientific">Bellilinea caldifistulae</name>
    <dbReference type="NCBI Taxonomy" id="360411"/>
    <lineage>
        <taxon>Bacteria</taxon>
        <taxon>Bacillati</taxon>
        <taxon>Chloroflexota</taxon>
        <taxon>Anaerolineae</taxon>
        <taxon>Anaerolineales</taxon>
        <taxon>Anaerolineaceae</taxon>
        <taxon>Bellilinea</taxon>
    </lineage>
</organism>
<dbReference type="EMBL" id="LGHJ01000017">
    <property type="protein sequence ID" value="KPL74497.1"/>
    <property type="molecule type" value="Genomic_DNA"/>
</dbReference>
<gene>
    <name evidence="1" type="ORF">AC812_11875</name>
</gene>
<name>A0A0P6XQD6_9CHLR</name>